<dbReference type="RefSeq" id="WP_282316647.1">
    <property type="nucleotide sequence ID" value="NZ_JARBWL010000002.1"/>
</dbReference>
<organism evidence="2 3">
    <name type="scientific">Pseudomonas fungipugnans</name>
    <dbReference type="NCBI Taxonomy" id="3024217"/>
    <lineage>
        <taxon>Bacteria</taxon>
        <taxon>Pseudomonadati</taxon>
        <taxon>Pseudomonadota</taxon>
        <taxon>Gammaproteobacteria</taxon>
        <taxon>Pseudomonadales</taxon>
        <taxon>Pseudomonadaceae</taxon>
        <taxon>Pseudomonas</taxon>
    </lineage>
</organism>
<comment type="caution">
    <text evidence="2">The sequence shown here is derived from an EMBL/GenBank/DDBJ whole genome shotgun (WGS) entry which is preliminary data.</text>
</comment>
<keyword evidence="3" id="KW-1185">Reference proteome</keyword>
<feature type="chain" id="PRO_5046548334" evidence="1">
    <location>
        <begin position="23"/>
        <end position="153"/>
    </location>
</feature>
<proteinExistence type="predicted"/>
<gene>
    <name evidence="2" type="ORF">POF45_21145</name>
</gene>
<dbReference type="EMBL" id="JARBWL010000002">
    <property type="protein sequence ID" value="MDI2593911.1"/>
    <property type="molecule type" value="Genomic_DNA"/>
</dbReference>
<dbReference type="Pfam" id="PF06551">
    <property type="entry name" value="DUF1120"/>
    <property type="match status" value="1"/>
</dbReference>
<reference evidence="2 3" key="1">
    <citation type="submission" date="2023-02" db="EMBL/GenBank/DDBJ databases">
        <title>Pseudomonas chrutzelriedensis sp. nov., a potently antifungal strain isolated from moss.</title>
        <authorList>
            <person name="Schnyder A."/>
            <person name="Kalawong R."/>
            <person name="Eberl L."/>
            <person name="Agnoli K."/>
        </authorList>
    </citation>
    <scope>NUCLEOTIDE SEQUENCE [LARGE SCALE GENOMIC DNA]</scope>
    <source>
        <strain evidence="2 3">681</strain>
    </source>
</reference>
<feature type="signal peptide" evidence="1">
    <location>
        <begin position="1"/>
        <end position="22"/>
    </location>
</feature>
<evidence type="ECO:0000313" key="3">
    <source>
        <dbReference type="Proteomes" id="UP001159100"/>
    </source>
</evidence>
<sequence>MKYCFAVLSTAVLIAAMPQALAASTVDLAVNGAITPAACLPNLSGGGVVDFDRIAAKDLRQTGSTPLPDHTLTLQVSCDSAIPFALLATDNRAGTASQAGSLYFGLGLINGSQKLGGYNIVMMNAVADGVEVAAIRSPDGKTDWQHNLFWWPT</sequence>
<keyword evidence="1" id="KW-0732">Signal</keyword>
<evidence type="ECO:0000313" key="2">
    <source>
        <dbReference type="EMBL" id="MDI2593911.1"/>
    </source>
</evidence>
<dbReference type="Proteomes" id="UP001159100">
    <property type="component" value="Unassembled WGS sequence"/>
</dbReference>
<accession>A0ABT6QSS0</accession>
<dbReference type="InterPro" id="IPR010546">
    <property type="entry name" value="DUF1120"/>
</dbReference>
<protein>
    <submittedName>
        <fullName evidence="2">DUF1120 domain-containing protein</fullName>
    </submittedName>
</protein>
<evidence type="ECO:0000256" key="1">
    <source>
        <dbReference type="SAM" id="SignalP"/>
    </source>
</evidence>
<name>A0ABT6QSS0_9PSED</name>